<keyword evidence="14" id="KW-1185">Reference proteome</keyword>
<dbReference type="EMBL" id="JACHKY010000001">
    <property type="protein sequence ID" value="MBB4796542.1"/>
    <property type="molecule type" value="Genomic_DNA"/>
</dbReference>
<feature type="binding site" evidence="11">
    <location>
        <position position="316"/>
    </location>
    <ligand>
        <name>Mg(2+)</name>
        <dbReference type="ChEBI" id="CHEBI:18420"/>
    </ligand>
</feature>
<evidence type="ECO:0000256" key="7">
    <source>
        <dbReference type="ARBA" id="ARBA00022842"/>
    </source>
</evidence>
<feature type="region of interest" description="Disordered" evidence="12">
    <location>
        <begin position="1"/>
        <end position="34"/>
    </location>
</feature>
<reference evidence="13 14" key="1">
    <citation type="submission" date="2020-08" db="EMBL/GenBank/DDBJ databases">
        <title>Functional genomics of gut bacteria from endangered species of beetles.</title>
        <authorList>
            <person name="Carlos-Shanley C."/>
        </authorList>
    </citation>
    <scope>NUCLEOTIDE SEQUENCE [LARGE SCALE GENOMIC DNA]</scope>
    <source>
        <strain evidence="13 14">S00123</strain>
    </source>
</reference>
<evidence type="ECO:0000256" key="3">
    <source>
        <dbReference type="ARBA" id="ARBA00022630"/>
    </source>
</evidence>
<dbReference type="InterPro" id="IPR003374">
    <property type="entry name" value="ApbE-like_sf"/>
</dbReference>
<dbReference type="PANTHER" id="PTHR30040:SF2">
    <property type="entry name" value="FAD:PROTEIN FMN TRANSFERASE"/>
    <property type="match status" value="1"/>
</dbReference>
<dbReference type="Pfam" id="PF02424">
    <property type="entry name" value="ApbE"/>
    <property type="match status" value="1"/>
</dbReference>
<dbReference type="GO" id="GO:0046872">
    <property type="term" value="F:metal ion binding"/>
    <property type="evidence" value="ECO:0007669"/>
    <property type="project" value="UniProtKB-UniRule"/>
</dbReference>
<sequence>MERRAGSPALTSKRSSSAPPPLQIGAAVEGRQDSRVLIPPTTRAPERPPSDLIWSLAGESMGTTWSVRLVPPMGSTQDAFQAAIDEELARIIALFSPWTPASEISRFNTAPAGTWKLSDDFWSLLNAALDLADDVNGAVDPTLGALVDLWGFGPPGPRDPLTPLPSAEEIEAALAVSGWQKLRLNRDAQAAVQAGGTKLDFSGIAKGHAVDRVSARLTAMGATSHLVEIGGELLGRGVKPDAQPWWVEIEAVPGSPAPHTVAALFDVAVATSGDWRRAFVHEDRLYPHTLDGSTGRPVDNGLAQVTVFDASAMRADAWATALMVLGPFDGPEFAEAMQIAAHFVERTPRGLVERMTPAFAAMMDEEEA</sequence>
<keyword evidence="6 10" id="KW-0274">FAD</keyword>
<proteinExistence type="inferred from homology"/>
<dbReference type="PIRSF" id="PIRSF006268">
    <property type="entry name" value="ApbE"/>
    <property type="match status" value="1"/>
</dbReference>
<dbReference type="EC" id="2.7.1.180" evidence="1 10"/>
<evidence type="ECO:0000256" key="2">
    <source>
        <dbReference type="ARBA" id="ARBA00016337"/>
    </source>
</evidence>
<feature type="binding site" evidence="11">
    <location>
        <position position="203"/>
    </location>
    <ligand>
        <name>Mg(2+)</name>
        <dbReference type="ChEBI" id="CHEBI:18420"/>
    </ligand>
</feature>
<evidence type="ECO:0000256" key="1">
    <source>
        <dbReference type="ARBA" id="ARBA00011955"/>
    </source>
</evidence>
<keyword evidence="3 10" id="KW-0285">Flavoprotein</keyword>
<dbReference type="PANTHER" id="PTHR30040">
    <property type="entry name" value="THIAMINE BIOSYNTHESIS LIPOPROTEIN APBE"/>
    <property type="match status" value="1"/>
</dbReference>
<feature type="binding site" evidence="11">
    <location>
        <position position="320"/>
    </location>
    <ligand>
        <name>Mg(2+)</name>
        <dbReference type="ChEBI" id="CHEBI:18420"/>
    </ligand>
</feature>
<accession>A0A7W7ILT1</accession>
<dbReference type="SUPFAM" id="SSF143631">
    <property type="entry name" value="ApbE-like"/>
    <property type="match status" value="1"/>
</dbReference>
<keyword evidence="5 10" id="KW-0479">Metal-binding</keyword>
<comment type="caution">
    <text evidence="13">The sequence shown here is derived from an EMBL/GenBank/DDBJ whole genome shotgun (WGS) entry which is preliminary data.</text>
</comment>
<keyword evidence="7 10" id="KW-0460">Magnesium</keyword>
<keyword evidence="4 10" id="KW-0808">Transferase</keyword>
<evidence type="ECO:0000256" key="5">
    <source>
        <dbReference type="ARBA" id="ARBA00022723"/>
    </source>
</evidence>
<evidence type="ECO:0000256" key="12">
    <source>
        <dbReference type="SAM" id="MobiDB-lite"/>
    </source>
</evidence>
<gene>
    <name evidence="13" type="ORF">HNP32_000256</name>
</gene>
<dbReference type="InterPro" id="IPR024932">
    <property type="entry name" value="ApbE"/>
</dbReference>
<keyword evidence="13" id="KW-0449">Lipoprotein</keyword>
<evidence type="ECO:0000256" key="4">
    <source>
        <dbReference type="ARBA" id="ARBA00022679"/>
    </source>
</evidence>
<protein>
    <recommendedName>
        <fullName evidence="2 10">FAD:protein FMN transferase</fullName>
        <ecNumber evidence="1 10">2.7.1.180</ecNumber>
    </recommendedName>
    <alternativeName>
        <fullName evidence="8 10">Flavin transferase</fullName>
    </alternativeName>
</protein>
<evidence type="ECO:0000256" key="9">
    <source>
        <dbReference type="ARBA" id="ARBA00048540"/>
    </source>
</evidence>
<evidence type="ECO:0000256" key="8">
    <source>
        <dbReference type="ARBA" id="ARBA00031306"/>
    </source>
</evidence>
<evidence type="ECO:0000313" key="14">
    <source>
        <dbReference type="Proteomes" id="UP000539957"/>
    </source>
</evidence>
<evidence type="ECO:0000256" key="10">
    <source>
        <dbReference type="PIRNR" id="PIRNR006268"/>
    </source>
</evidence>
<comment type="catalytic activity">
    <reaction evidence="9 10">
        <text>L-threonyl-[protein] + FAD = FMN-L-threonyl-[protein] + AMP + H(+)</text>
        <dbReference type="Rhea" id="RHEA:36847"/>
        <dbReference type="Rhea" id="RHEA-COMP:11060"/>
        <dbReference type="Rhea" id="RHEA-COMP:11061"/>
        <dbReference type="ChEBI" id="CHEBI:15378"/>
        <dbReference type="ChEBI" id="CHEBI:30013"/>
        <dbReference type="ChEBI" id="CHEBI:57692"/>
        <dbReference type="ChEBI" id="CHEBI:74257"/>
        <dbReference type="ChEBI" id="CHEBI:456215"/>
        <dbReference type="EC" id="2.7.1.180"/>
    </reaction>
</comment>
<comment type="similarity">
    <text evidence="10">Belongs to the ApbE family.</text>
</comment>
<dbReference type="Gene3D" id="3.10.520.10">
    <property type="entry name" value="ApbE-like domains"/>
    <property type="match status" value="1"/>
</dbReference>
<evidence type="ECO:0000256" key="11">
    <source>
        <dbReference type="PIRSR" id="PIRSR006268-2"/>
    </source>
</evidence>
<dbReference type="Proteomes" id="UP000539957">
    <property type="component" value="Unassembled WGS sequence"/>
</dbReference>
<name>A0A7W7ILT1_9CAUL</name>
<evidence type="ECO:0000313" key="13">
    <source>
        <dbReference type="EMBL" id="MBB4796542.1"/>
    </source>
</evidence>
<dbReference type="RefSeq" id="WP_311769881.1">
    <property type="nucleotide sequence ID" value="NZ_JACHKY010000001.1"/>
</dbReference>
<dbReference type="AlphaFoldDB" id="A0A7W7ILT1"/>
<evidence type="ECO:0000256" key="6">
    <source>
        <dbReference type="ARBA" id="ARBA00022827"/>
    </source>
</evidence>
<comment type="cofactor">
    <cofactor evidence="11">
        <name>Mg(2+)</name>
        <dbReference type="ChEBI" id="CHEBI:18420"/>
    </cofactor>
    <cofactor evidence="11">
        <name>Mn(2+)</name>
        <dbReference type="ChEBI" id="CHEBI:29035"/>
    </cofactor>
    <text evidence="11">Magnesium. Can also use manganese.</text>
</comment>
<organism evidence="13 14">
    <name type="scientific">Brevundimonas bullata</name>
    <dbReference type="NCBI Taxonomy" id="13160"/>
    <lineage>
        <taxon>Bacteria</taxon>
        <taxon>Pseudomonadati</taxon>
        <taxon>Pseudomonadota</taxon>
        <taxon>Alphaproteobacteria</taxon>
        <taxon>Caulobacterales</taxon>
        <taxon>Caulobacteraceae</taxon>
        <taxon>Brevundimonas</taxon>
    </lineage>
</organism>
<dbReference type="GO" id="GO:0016740">
    <property type="term" value="F:transferase activity"/>
    <property type="evidence" value="ECO:0007669"/>
    <property type="project" value="UniProtKB-UniRule"/>
</dbReference>